<proteinExistence type="predicted"/>
<gene>
    <name evidence="1" type="ORF">SAMN05660493_02511</name>
</gene>
<reference evidence="2" key="1">
    <citation type="submission" date="2016-10" db="EMBL/GenBank/DDBJ databases">
        <authorList>
            <person name="Varghese N."/>
            <person name="Submissions S."/>
        </authorList>
    </citation>
    <scope>NUCLEOTIDE SEQUENCE [LARGE SCALE GENOMIC DNA]</scope>
    <source>
        <strain evidence="2">DSM 19482</strain>
    </source>
</reference>
<dbReference type="EMBL" id="FTPU01000031">
    <property type="protein sequence ID" value="SIT97784.1"/>
    <property type="molecule type" value="Genomic_DNA"/>
</dbReference>
<organism evidence="1 2">
    <name type="scientific">Epilithonimonas bovis DSM 19482</name>
    <dbReference type="NCBI Taxonomy" id="1121284"/>
    <lineage>
        <taxon>Bacteria</taxon>
        <taxon>Pseudomonadati</taxon>
        <taxon>Bacteroidota</taxon>
        <taxon>Flavobacteriia</taxon>
        <taxon>Flavobacteriales</taxon>
        <taxon>Weeksellaceae</taxon>
        <taxon>Chryseobacterium group</taxon>
        <taxon>Epilithonimonas</taxon>
    </lineage>
</organism>
<accession>A0A1U7PZ02</accession>
<dbReference type="Proteomes" id="UP000187261">
    <property type="component" value="Unassembled WGS sequence"/>
</dbReference>
<name>A0A1U7PZ02_9FLAO</name>
<dbReference type="AlphaFoldDB" id="A0A1U7PZ02"/>
<dbReference type="PROSITE" id="PS51257">
    <property type="entry name" value="PROKAR_LIPOPROTEIN"/>
    <property type="match status" value="1"/>
</dbReference>
<protein>
    <submittedName>
        <fullName evidence="1">Uncharacterized protein</fullName>
    </submittedName>
</protein>
<sequence length="141" mass="15242">MKTNSLILGLATTLAFVSCKKNENRITSESYSTKTEIVDDNGKIDSATTTSAEKVVNGKKTTSISYPYKASDGSRAKATFTNDGKSKLITIEANNHKFVLDFQKATAKGELYERNSISAEATADSLLISQGDNIIPLVKIK</sequence>
<keyword evidence="2" id="KW-1185">Reference proteome</keyword>
<evidence type="ECO:0000313" key="1">
    <source>
        <dbReference type="EMBL" id="SIT97784.1"/>
    </source>
</evidence>
<dbReference type="RefSeq" id="WP_076783918.1">
    <property type="nucleotide sequence ID" value="NZ_FTPU01000031.1"/>
</dbReference>
<evidence type="ECO:0000313" key="2">
    <source>
        <dbReference type="Proteomes" id="UP000187261"/>
    </source>
</evidence>
<dbReference type="OrthoDB" id="1260148at2"/>